<evidence type="ECO:0000313" key="2">
    <source>
        <dbReference type="Proteomes" id="UP001189429"/>
    </source>
</evidence>
<gene>
    <name evidence="1" type="ORF">PCOR1329_LOCUS57029</name>
</gene>
<dbReference type="EMBL" id="CAUYUJ010017036">
    <property type="protein sequence ID" value="CAK0871087.1"/>
    <property type="molecule type" value="Genomic_DNA"/>
</dbReference>
<protein>
    <submittedName>
        <fullName evidence="1">Uncharacterized protein</fullName>
    </submittedName>
</protein>
<reference evidence="1" key="1">
    <citation type="submission" date="2023-10" db="EMBL/GenBank/DDBJ databases">
        <authorList>
            <person name="Chen Y."/>
            <person name="Shah S."/>
            <person name="Dougan E. K."/>
            <person name="Thang M."/>
            <person name="Chan C."/>
        </authorList>
    </citation>
    <scope>NUCLEOTIDE SEQUENCE [LARGE SCALE GENOMIC DNA]</scope>
</reference>
<keyword evidence="2" id="KW-1185">Reference proteome</keyword>
<accession>A0ABN9VE92</accession>
<organism evidence="1 2">
    <name type="scientific">Prorocentrum cordatum</name>
    <dbReference type="NCBI Taxonomy" id="2364126"/>
    <lineage>
        <taxon>Eukaryota</taxon>
        <taxon>Sar</taxon>
        <taxon>Alveolata</taxon>
        <taxon>Dinophyceae</taxon>
        <taxon>Prorocentrales</taxon>
        <taxon>Prorocentraceae</taxon>
        <taxon>Prorocentrum</taxon>
    </lineage>
</organism>
<dbReference type="Proteomes" id="UP001189429">
    <property type="component" value="Unassembled WGS sequence"/>
</dbReference>
<name>A0ABN9VE92_9DINO</name>
<proteinExistence type="predicted"/>
<evidence type="ECO:0000313" key="1">
    <source>
        <dbReference type="EMBL" id="CAK0871087.1"/>
    </source>
</evidence>
<comment type="caution">
    <text evidence="1">The sequence shown here is derived from an EMBL/GenBank/DDBJ whole genome shotgun (WGS) entry which is preliminary data.</text>
</comment>
<feature type="non-terminal residue" evidence="1">
    <location>
        <position position="1"/>
    </location>
</feature>
<sequence>VARPAINVNEDEYIEVWDQSETELSLDLRELLITDGNLFFIGPDVESYVDNIKEVTGLINYTYNEFNHKSWDTCAVWTGSVEQTFAVPPLASVQKWPWSLLHHGLTFWIDPDGHDHRDAAEIDRIRKLKFPKKKSPFGPDAPANFLEPNLDPPGDPIDMWNEADVHVDLRNLEKAGGSVTKLIMASAINHILDNPPKWRGWFKNAKIKGTIPADYQTPLQERRAFHSNGVSPRLNRLLNA</sequence>